<evidence type="ECO:0000313" key="3">
    <source>
        <dbReference type="Proteomes" id="UP000185766"/>
    </source>
</evidence>
<sequence length="411" mass="45704">MAYKRIPKDAVIQGMYIHELCGAWMDHPFWKPRFLLDNPRDLKRLRGSALKSVVIDTRKGLDLEDDDLELPPLPEPLPRAINGKPEAPKVIEFADEQDRAMRLCSFAKSVLQENFNLARAGQPLDKALLDELSTGICASLDRHPHALISLTRLRRADEYAQLHALGVSALMVLVAKRLGLPEALWERIALAGLLHDLGETLMPAKLLNSPGELSRIDSLMLQEHTARGAELLAQLGIDDPVLQDVCLHHHEQMDGGGYPEHLSGERISLLPRLCHVCDVYDALTCDRPYKNGCSPASALTQMAKFAGHFDEKMFNALVKAMGVYPTGSLVKLSSGRLAVVLEQHNDSLLTPKVKVFFSSTNRTAVPQEIIDLSRGNNPEKIISRETPEDWGFPHFDELWSGARKGRISLFG</sequence>
<dbReference type="CDD" id="cd00077">
    <property type="entry name" value="HDc"/>
    <property type="match status" value="1"/>
</dbReference>
<evidence type="ECO:0000259" key="1">
    <source>
        <dbReference type="PROSITE" id="PS51832"/>
    </source>
</evidence>
<dbReference type="GO" id="GO:0008081">
    <property type="term" value="F:phosphoric diester hydrolase activity"/>
    <property type="evidence" value="ECO:0007669"/>
    <property type="project" value="UniProtKB-ARBA"/>
</dbReference>
<gene>
    <name evidence="2" type="ORF">SAMN05216214_106196</name>
</gene>
<dbReference type="Proteomes" id="UP000185766">
    <property type="component" value="Unassembled WGS sequence"/>
</dbReference>
<dbReference type="InterPro" id="IPR021812">
    <property type="entry name" value="DUF3391"/>
</dbReference>
<dbReference type="InterPro" id="IPR037522">
    <property type="entry name" value="HD_GYP_dom"/>
</dbReference>
<dbReference type="STRING" id="1429083.GCA_001885685_01125"/>
<dbReference type="Pfam" id="PF13487">
    <property type="entry name" value="HD_5"/>
    <property type="match status" value="1"/>
</dbReference>
<evidence type="ECO:0000313" key="2">
    <source>
        <dbReference type="EMBL" id="SEK94661.1"/>
    </source>
</evidence>
<keyword evidence="3" id="KW-1185">Reference proteome</keyword>
<protein>
    <submittedName>
        <fullName evidence="2">HD-GYP domain, c-di-GMP phosphodiesterase class II (Or its inactivated variant)</fullName>
    </submittedName>
</protein>
<proteinExistence type="predicted"/>
<dbReference type="Gene3D" id="1.10.3210.10">
    <property type="entry name" value="Hypothetical protein af1432"/>
    <property type="match status" value="1"/>
</dbReference>
<dbReference type="PANTHER" id="PTHR43155:SF2">
    <property type="entry name" value="CYCLIC DI-GMP PHOSPHODIESTERASE PA4108"/>
    <property type="match status" value="1"/>
</dbReference>
<dbReference type="InterPro" id="IPR003607">
    <property type="entry name" value="HD/PDEase_dom"/>
</dbReference>
<dbReference type="PROSITE" id="PS51832">
    <property type="entry name" value="HD_GYP"/>
    <property type="match status" value="1"/>
</dbReference>
<feature type="domain" description="HD-GYP" evidence="1">
    <location>
        <begin position="138"/>
        <end position="333"/>
    </location>
</feature>
<reference evidence="2 3" key="1">
    <citation type="submission" date="2016-10" db="EMBL/GenBank/DDBJ databases">
        <authorList>
            <person name="de Groot N.N."/>
        </authorList>
    </citation>
    <scope>NUCLEOTIDE SEQUENCE [LARGE SCALE GENOMIC DNA]</scope>
    <source>
        <strain evidence="2 3">JCM 19513</strain>
    </source>
</reference>
<name>A0A1H7L6N5_9GAMM</name>
<dbReference type="EMBL" id="FOAS01000006">
    <property type="protein sequence ID" value="SEK94661.1"/>
    <property type="molecule type" value="Genomic_DNA"/>
</dbReference>
<dbReference type="Pfam" id="PF11871">
    <property type="entry name" value="DUF3391"/>
    <property type="match status" value="1"/>
</dbReference>
<accession>A0A1H7L6N5</accession>
<organism evidence="2 3">
    <name type="scientific">Atopomonas hussainii</name>
    <dbReference type="NCBI Taxonomy" id="1429083"/>
    <lineage>
        <taxon>Bacteria</taxon>
        <taxon>Pseudomonadati</taxon>
        <taxon>Pseudomonadota</taxon>
        <taxon>Gammaproteobacteria</taxon>
        <taxon>Pseudomonadales</taxon>
        <taxon>Pseudomonadaceae</taxon>
        <taxon>Atopomonas</taxon>
    </lineage>
</organism>
<dbReference type="AlphaFoldDB" id="A0A1H7L6N5"/>
<dbReference type="PANTHER" id="PTHR43155">
    <property type="entry name" value="CYCLIC DI-GMP PHOSPHODIESTERASE PA4108-RELATED"/>
    <property type="match status" value="1"/>
</dbReference>
<dbReference type="RefSeq" id="WP_074867026.1">
    <property type="nucleotide sequence ID" value="NZ_FOAS01000006.1"/>
</dbReference>
<dbReference type="SMART" id="SM00471">
    <property type="entry name" value="HDc"/>
    <property type="match status" value="1"/>
</dbReference>
<dbReference type="SUPFAM" id="SSF109604">
    <property type="entry name" value="HD-domain/PDEase-like"/>
    <property type="match status" value="1"/>
</dbReference>